<name>A0A6H1ZF95_9ZZZZ</name>
<dbReference type="AlphaFoldDB" id="A0A6H1ZF95"/>
<dbReference type="EMBL" id="MT144000">
    <property type="protein sequence ID" value="QJA45935.1"/>
    <property type="molecule type" value="Genomic_DNA"/>
</dbReference>
<gene>
    <name evidence="1" type="ORF">TM448A00289_0002</name>
    <name evidence="2" type="ORF">TM448B00173_0019</name>
</gene>
<organism evidence="1">
    <name type="scientific">viral metagenome</name>
    <dbReference type="NCBI Taxonomy" id="1070528"/>
    <lineage>
        <taxon>unclassified sequences</taxon>
        <taxon>metagenomes</taxon>
        <taxon>organismal metagenomes</taxon>
    </lineage>
</organism>
<reference evidence="1" key="1">
    <citation type="submission" date="2020-03" db="EMBL/GenBank/DDBJ databases">
        <title>The deep terrestrial virosphere.</title>
        <authorList>
            <person name="Holmfeldt K."/>
            <person name="Nilsson E."/>
            <person name="Simone D."/>
            <person name="Lopez-Fernandez M."/>
            <person name="Wu X."/>
            <person name="de Brujin I."/>
            <person name="Lundin D."/>
            <person name="Andersson A."/>
            <person name="Bertilsson S."/>
            <person name="Dopson M."/>
        </authorList>
    </citation>
    <scope>NUCLEOTIDE SEQUENCE</scope>
    <source>
        <strain evidence="1">TM448A00289</strain>
        <strain evidence="2">TM448B00173</strain>
    </source>
</reference>
<evidence type="ECO:0000313" key="1">
    <source>
        <dbReference type="EMBL" id="QJA45935.1"/>
    </source>
</evidence>
<dbReference type="EMBL" id="MT144595">
    <property type="protein sequence ID" value="QJH94049.1"/>
    <property type="molecule type" value="Genomic_DNA"/>
</dbReference>
<accession>A0A6H1ZF95</accession>
<sequence>MNLGTPSEWGMAGQVFTRGVDEVGNLVRGGTIQEIKTKQVKAFAKAVMGLMGQSDMKPTPQDLFTLAEQFELDPYEASGVLDVIMGFQDKMRGQGEREQLMNSLSPQEQKAALLKKQFGYTQERAEDPNIALKRALEVQDKLYNINQRPQKEATAKEKRDIEQERLGMDRTRFKERNLYRADKNEISEPEAQKELARMEMAKQKISTTGGMDQMAFAFIAQSNPELADKIKGQDASKAIKAIDEYQDYLRGFITAKSPPMVLPNWKDLDTRRKQ</sequence>
<protein>
    <submittedName>
        <fullName evidence="1">Uncharacterized protein</fullName>
    </submittedName>
</protein>
<evidence type="ECO:0000313" key="2">
    <source>
        <dbReference type="EMBL" id="QJH94049.1"/>
    </source>
</evidence>
<proteinExistence type="predicted"/>